<gene>
    <name evidence="1" type="ORF">FRZ06_17650</name>
</gene>
<evidence type="ECO:0000313" key="1">
    <source>
        <dbReference type="EMBL" id="QOX65037.1"/>
    </source>
</evidence>
<sequence>MGLRRRQIRILFLLMICIIVYSAWTVYSSQNKLSNDDFIRFHVIANSDSVSDQQLKLKVRDGVLAKINSELVKAAMAQEMDTFLNPEKDSAPPQPSGDKTVPSGSSSLSGLAGRSQPSVYAAESSEETALKKNNTAAGEARVSLNLEQSRKYIQDNLREIESTAERIIAENGYDYTVKAELGVKWIPRKAYGEVIFPSGNYETLNITIGEGEGQNWWCVLFPPLCLIGAESDDDKKSAEEAQELYKDILLDHKYDPLMQEYDEPTTLKLKFKTLELLDKQKRETSDAEIETKKGTERH</sequence>
<dbReference type="EMBL" id="CP042469">
    <property type="protein sequence ID" value="QOX65037.1"/>
    <property type="molecule type" value="Genomic_DNA"/>
</dbReference>
<keyword evidence="2" id="KW-1185">Reference proteome</keyword>
<evidence type="ECO:0000313" key="2">
    <source>
        <dbReference type="Proteomes" id="UP000594014"/>
    </source>
</evidence>
<reference evidence="1" key="1">
    <citation type="submission" date="2019-08" db="EMBL/GenBank/DDBJ databases">
        <title>Genome sequence of Clostridiales bacterium MT110.</title>
        <authorList>
            <person name="Cao J."/>
        </authorList>
    </citation>
    <scope>NUCLEOTIDE SEQUENCE</scope>
    <source>
        <strain evidence="1">MT110</strain>
    </source>
</reference>
<proteinExistence type="predicted"/>
<name>A0ACD1AEV5_9FIRM</name>
<dbReference type="Proteomes" id="UP000594014">
    <property type="component" value="Chromosome"/>
</dbReference>
<organism evidence="1 2">
    <name type="scientific">Anoxybacterium hadale</name>
    <dbReference type="NCBI Taxonomy" id="3408580"/>
    <lineage>
        <taxon>Bacteria</taxon>
        <taxon>Bacillati</taxon>
        <taxon>Bacillota</taxon>
        <taxon>Clostridia</taxon>
        <taxon>Peptostreptococcales</taxon>
        <taxon>Anaerovoracaceae</taxon>
        <taxon>Anoxybacterium</taxon>
    </lineage>
</organism>
<accession>A0ACD1AEV5</accession>
<protein>
    <submittedName>
        <fullName evidence="1">Uncharacterized protein</fullName>
    </submittedName>
</protein>